<dbReference type="PROSITE" id="PS51318">
    <property type="entry name" value="TAT"/>
    <property type="match status" value="1"/>
</dbReference>
<dbReference type="PIRSF" id="PIRSF017082">
    <property type="entry name" value="YflP"/>
    <property type="match status" value="1"/>
</dbReference>
<dbReference type="Proteomes" id="UP001265700">
    <property type="component" value="Unassembled WGS sequence"/>
</dbReference>
<proteinExistence type="inferred from homology"/>
<dbReference type="EMBL" id="JAVDWU010000013">
    <property type="protein sequence ID" value="MDR7152713.1"/>
    <property type="molecule type" value="Genomic_DNA"/>
</dbReference>
<dbReference type="InterPro" id="IPR006311">
    <property type="entry name" value="TAT_signal"/>
</dbReference>
<dbReference type="Gene3D" id="3.40.190.150">
    <property type="entry name" value="Bordetella uptake gene, domain 1"/>
    <property type="match status" value="1"/>
</dbReference>
<dbReference type="PANTHER" id="PTHR42928">
    <property type="entry name" value="TRICARBOXYLATE-BINDING PROTEIN"/>
    <property type="match status" value="1"/>
</dbReference>
<accession>A0ABU1WTV1</accession>
<comment type="similarity">
    <text evidence="1">Belongs to the UPF0065 (bug) family.</text>
</comment>
<sequence>MKLTTRRTTLATLAAIGLLAGAPAWAQTAYPNQPIKLVIPYPAGGATDTLGRLIAQKIQENWNNPVVVENRAGAGGTIGNNFVAKAAPDGHTVLLAITALIQQPPLMQLPYDPVKDFQPITRVAISPSLLAVQPSDPAKDLKGFIAQVKATPGKYNFGSYGAGTSSHIQGELLNTQAGLDMVHVPYQGAAPLVAAMLGGQLPAAFIDSATARPHLKSFKVLAVTGPSRMPALPDVPTFAEQGLHSYEPLGWFGLLMPAGVPKPVLDKFAAEAARVLKLPDVRERIEGLGLFVGGETPEEFAKVMRSDAEIYARIIKEARITLK</sequence>
<keyword evidence="3" id="KW-0675">Receptor</keyword>
<name>A0ABU1WTV1_9BURK</name>
<dbReference type="InterPro" id="IPR005064">
    <property type="entry name" value="BUG"/>
</dbReference>
<gene>
    <name evidence="3" type="ORF">J2W49_004691</name>
</gene>
<feature type="signal peptide" evidence="2">
    <location>
        <begin position="1"/>
        <end position="26"/>
    </location>
</feature>
<evidence type="ECO:0000313" key="3">
    <source>
        <dbReference type="EMBL" id="MDR7152713.1"/>
    </source>
</evidence>
<dbReference type="InterPro" id="IPR042100">
    <property type="entry name" value="Bug_dom1"/>
</dbReference>
<dbReference type="RefSeq" id="WP_310321745.1">
    <property type="nucleotide sequence ID" value="NZ_JAVDWU010000013.1"/>
</dbReference>
<reference evidence="3 4" key="1">
    <citation type="submission" date="2023-07" db="EMBL/GenBank/DDBJ databases">
        <title>Sorghum-associated microbial communities from plants grown in Nebraska, USA.</title>
        <authorList>
            <person name="Schachtman D."/>
        </authorList>
    </citation>
    <scope>NUCLEOTIDE SEQUENCE [LARGE SCALE GENOMIC DNA]</scope>
    <source>
        <strain evidence="3 4">4249</strain>
    </source>
</reference>
<evidence type="ECO:0000256" key="1">
    <source>
        <dbReference type="ARBA" id="ARBA00006987"/>
    </source>
</evidence>
<feature type="chain" id="PRO_5045528439" evidence="2">
    <location>
        <begin position="27"/>
        <end position="323"/>
    </location>
</feature>
<organism evidence="3 4">
    <name type="scientific">Hydrogenophaga palleronii</name>
    <dbReference type="NCBI Taxonomy" id="65655"/>
    <lineage>
        <taxon>Bacteria</taxon>
        <taxon>Pseudomonadati</taxon>
        <taxon>Pseudomonadota</taxon>
        <taxon>Betaproteobacteria</taxon>
        <taxon>Burkholderiales</taxon>
        <taxon>Comamonadaceae</taxon>
        <taxon>Hydrogenophaga</taxon>
    </lineage>
</organism>
<dbReference type="SUPFAM" id="SSF53850">
    <property type="entry name" value="Periplasmic binding protein-like II"/>
    <property type="match status" value="1"/>
</dbReference>
<dbReference type="Pfam" id="PF03401">
    <property type="entry name" value="TctC"/>
    <property type="match status" value="1"/>
</dbReference>
<dbReference type="PANTHER" id="PTHR42928:SF5">
    <property type="entry name" value="BLR1237 PROTEIN"/>
    <property type="match status" value="1"/>
</dbReference>
<protein>
    <submittedName>
        <fullName evidence="3">Tripartite-type tricarboxylate transporter receptor subunit TctC</fullName>
    </submittedName>
</protein>
<dbReference type="Gene3D" id="3.40.190.10">
    <property type="entry name" value="Periplasmic binding protein-like II"/>
    <property type="match status" value="1"/>
</dbReference>
<evidence type="ECO:0000256" key="2">
    <source>
        <dbReference type="SAM" id="SignalP"/>
    </source>
</evidence>
<evidence type="ECO:0000313" key="4">
    <source>
        <dbReference type="Proteomes" id="UP001265700"/>
    </source>
</evidence>
<dbReference type="CDD" id="cd13578">
    <property type="entry name" value="PBP2_Bug27"/>
    <property type="match status" value="1"/>
</dbReference>
<keyword evidence="2" id="KW-0732">Signal</keyword>
<comment type="caution">
    <text evidence="3">The sequence shown here is derived from an EMBL/GenBank/DDBJ whole genome shotgun (WGS) entry which is preliminary data.</text>
</comment>
<keyword evidence="4" id="KW-1185">Reference proteome</keyword>